<organism evidence="3">
    <name type="scientific">freshwater metagenome</name>
    <dbReference type="NCBI Taxonomy" id="449393"/>
    <lineage>
        <taxon>unclassified sequences</taxon>
        <taxon>metagenomes</taxon>
        <taxon>ecological metagenomes</taxon>
    </lineage>
</organism>
<accession>A0A6J7JHN7</accession>
<gene>
    <name evidence="3" type="ORF">UFOPK3773_00929</name>
</gene>
<dbReference type="InterPro" id="IPR058498">
    <property type="entry name" value="DUF8185"/>
</dbReference>
<proteinExistence type="predicted"/>
<name>A0A6J7JHN7_9ZZZZ</name>
<reference evidence="3" key="1">
    <citation type="submission" date="2020-05" db="EMBL/GenBank/DDBJ databases">
        <authorList>
            <person name="Chiriac C."/>
            <person name="Salcher M."/>
            <person name="Ghai R."/>
            <person name="Kavagutti S V."/>
        </authorList>
    </citation>
    <scope>NUCLEOTIDE SEQUENCE</scope>
</reference>
<dbReference type="AlphaFoldDB" id="A0A6J7JHN7"/>
<dbReference type="Pfam" id="PF26572">
    <property type="entry name" value="DUF8185"/>
    <property type="match status" value="1"/>
</dbReference>
<evidence type="ECO:0000259" key="2">
    <source>
        <dbReference type="Pfam" id="PF26572"/>
    </source>
</evidence>
<feature type="domain" description="DUF8185" evidence="2">
    <location>
        <begin position="116"/>
        <end position="219"/>
    </location>
</feature>
<dbReference type="Pfam" id="PF26035">
    <property type="entry name" value="DUF8010"/>
    <property type="match status" value="1"/>
</dbReference>
<sequence length="231" mass="24744">MVTARIATMTQLSLRHDEAAYLAAFLRRLMLWDERTCVRVQVSGGSLGVYGVPPLDCLAFIAVPLDGDHSEPLDRVVSAGRLRDVLGEVSSIRWGVSRSFHVPDEMGAVAALAVLPPRGPWLPAERGIAGDVRPIVAAGVEEFRVKAERSGTSSPSDLETLARDVWSRPGWGGLPLASLHAASLLGFMPHDGLQVGTSTCEGWKRFAAPGGMTFVRTSGLPPNLSLAVLRR</sequence>
<dbReference type="InterPro" id="IPR058323">
    <property type="entry name" value="DUF8010"/>
</dbReference>
<dbReference type="EMBL" id="CAFBNF010000088">
    <property type="protein sequence ID" value="CAB4942347.1"/>
    <property type="molecule type" value="Genomic_DNA"/>
</dbReference>
<evidence type="ECO:0000259" key="1">
    <source>
        <dbReference type="Pfam" id="PF26035"/>
    </source>
</evidence>
<protein>
    <submittedName>
        <fullName evidence="3">Unannotated protein</fullName>
    </submittedName>
</protein>
<feature type="domain" description="DUF8010" evidence="1">
    <location>
        <begin position="16"/>
        <end position="89"/>
    </location>
</feature>
<evidence type="ECO:0000313" key="3">
    <source>
        <dbReference type="EMBL" id="CAB4942347.1"/>
    </source>
</evidence>